<dbReference type="InterPro" id="IPR000014">
    <property type="entry name" value="PAS"/>
</dbReference>
<evidence type="ECO:0000256" key="4">
    <source>
        <dbReference type="ARBA" id="ARBA00022679"/>
    </source>
</evidence>
<dbReference type="RefSeq" id="WP_264143778.1">
    <property type="nucleotide sequence ID" value="NZ_JAOYEY010000047.1"/>
</dbReference>
<dbReference type="InterPro" id="IPR013767">
    <property type="entry name" value="PAS_fold"/>
</dbReference>
<dbReference type="SUPFAM" id="SSF55874">
    <property type="entry name" value="ATPase domain of HSP90 chaperone/DNA topoisomerase II/histidine kinase"/>
    <property type="match status" value="1"/>
</dbReference>
<evidence type="ECO:0000256" key="8">
    <source>
        <dbReference type="ARBA" id="ARBA00023012"/>
    </source>
</evidence>
<dbReference type="SUPFAM" id="SSF55785">
    <property type="entry name" value="PYP-like sensor domain (PAS domain)"/>
    <property type="match status" value="3"/>
</dbReference>
<dbReference type="CDD" id="cd00082">
    <property type="entry name" value="HisKA"/>
    <property type="match status" value="1"/>
</dbReference>
<name>A0ABT3DK43_9BACI</name>
<keyword evidence="6" id="KW-0418">Kinase</keyword>
<evidence type="ECO:0000313" key="12">
    <source>
        <dbReference type="Proteomes" id="UP001526147"/>
    </source>
</evidence>
<sequence length="601" mass="69087">MERGLVRQEEVSQSLELYAVVSSNGRFQYISSNSLELLGYSSSELIGKYMKEFLHIEDLFLVESYFYNEHHLHPCSFRFFTKSGKYVWFEADLDFIRSNVQDVEQEIILKMRLLTKAATGLTDHNQNGLTKLNDKEFVSQDRILLEDLPTPVFISKKGKLCFVNQAFQDLLGAASKEQLIGKHTFDFTDKGYHDVIKNREYRLYKGEKIGIIEETWHTLDGREINLEIMASLTKYKGVSAELVVMNDISSRRNFQKILQKSRERYQRLIDNSIDTIAVIHKDKWVFMNESGVKLFKAEDYPDMLGRNIYEYLHPSDHQTMRNSLKHILDGTSDVQLTKQSWLISKETTIYTEMVCIPTTYYGEKAVQVILRDISYRKKTEELMIRSEKLSIAGQLAAGIAHEIRNPLTSIKGFLQIMQPDISNHSQYFHIIFSELNRIEMILSELLMLAKPQETKFTKTDLVTLLNDVAILLETQGNMNNVSILQEHSFPELQINCDENQLKQVFINLFKNAIDAMPKGGKVKVLTEKINHSVKIIVKDEGEGIPPEFLERIGEPFLTTKEKGNGLGLMITYKIIENHSGNMYVESEVGKGSIFTIILPCG</sequence>
<dbReference type="InterPro" id="IPR003661">
    <property type="entry name" value="HisK_dim/P_dom"/>
</dbReference>
<dbReference type="SUPFAM" id="SSF47384">
    <property type="entry name" value="Homodimeric domain of signal transducing histidine kinase"/>
    <property type="match status" value="1"/>
</dbReference>
<dbReference type="PROSITE" id="PS50112">
    <property type="entry name" value="PAS"/>
    <property type="match status" value="2"/>
</dbReference>
<feature type="domain" description="PAS" evidence="10">
    <location>
        <begin position="20"/>
        <end position="58"/>
    </location>
</feature>
<evidence type="ECO:0000256" key="6">
    <source>
        <dbReference type="ARBA" id="ARBA00022777"/>
    </source>
</evidence>
<evidence type="ECO:0000259" key="10">
    <source>
        <dbReference type="PROSITE" id="PS50112"/>
    </source>
</evidence>
<dbReference type="Proteomes" id="UP001526147">
    <property type="component" value="Unassembled WGS sequence"/>
</dbReference>
<keyword evidence="3" id="KW-0597">Phosphoprotein</keyword>
<dbReference type="Pfam" id="PF00512">
    <property type="entry name" value="HisKA"/>
    <property type="match status" value="1"/>
</dbReference>
<dbReference type="Gene3D" id="1.10.287.130">
    <property type="match status" value="1"/>
</dbReference>
<comment type="catalytic activity">
    <reaction evidence="1">
        <text>ATP + protein L-histidine = ADP + protein N-phospho-L-histidine.</text>
        <dbReference type="EC" id="2.7.13.3"/>
    </reaction>
</comment>
<dbReference type="Pfam" id="PF08447">
    <property type="entry name" value="PAS_3"/>
    <property type="match status" value="1"/>
</dbReference>
<comment type="caution">
    <text evidence="11">The sequence shown here is derived from an EMBL/GenBank/DDBJ whole genome shotgun (WGS) entry which is preliminary data.</text>
</comment>
<evidence type="ECO:0000256" key="7">
    <source>
        <dbReference type="ARBA" id="ARBA00022840"/>
    </source>
</evidence>
<dbReference type="InterPro" id="IPR036097">
    <property type="entry name" value="HisK_dim/P_sf"/>
</dbReference>
<protein>
    <recommendedName>
        <fullName evidence="2">histidine kinase</fullName>
        <ecNumber evidence="2">2.7.13.3</ecNumber>
    </recommendedName>
</protein>
<dbReference type="Gene3D" id="3.30.565.10">
    <property type="entry name" value="Histidine kinase-like ATPase, C-terminal domain"/>
    <property type="match status" value="1"/>
</dbReference>
<keyword evidence="7" id="KW-0067">ATP-binding</keyword>
<dbReference type="PRINTS" id="PR00344">
    <property type="entry name" value="BCTRLSENSOR"/>
</dbReference>
<keyword evidence="12" id="KW-1185">Reference proteome</keyword>
<dbReference type="SMART" id="SM00387">
    <property type="entry name" value="HATPase_c"/>
    <property type="match status" value="1"/>
</dbReference>
<dbReference type="PANTHER" id="PTHR43065:SF34">
    <property type="entry name" value="SPORULATION KINASE A"/>
    <property type="match status" value="1"/>
</dbReference>
<keyword evidence="4" id="KW-0808">Transferase</keyword>
<dbReference type="Gene3D" id="3.30.450.20">
    <property type="entry name" value="PAS domain"/>
    <property type="match status" value="3"/>
</dbReference>
<keyword evidence="8" id="KW-0902">Two-component regulatory system</keyword>
<dbReference type="InterPro" id="IPR004358">
    <property type="entry name" value="Sig_transdc_His_kin-like_C"/>
</dbReference>
<evidence type="ECO:0000313" key="11">
    <source>
        <dbReference type="EMBL" id="MCV9887419.1"/>
    </source>
</evidence>
<feature type="domain" description="Histidine kinase" evidence="9">
    <location>
        <begin position="398"/>
        <end position="601"/>
    </location>
</feature>
<dbReference type="InterPro" id="IPR036890">
    <property type="entry name" value="HATPase_C_sf"/>
</dbReference>
<accession>A0ABT3DK43</accession>
<dbReference type="EMBL" id="JAOYEY010000047">
    <property type="protein sequence ID" value="MCV9887419.1"/>
    <property type="molecule type" value="Genomic_DNA"/>
</dbReference>
<keyword evidence="5" id="KW-0547">Nucleotide-binding</keyword>
<dbReference type="PANTHER" id="PTHR43065">
    <property type="entry name" value="SENSOR HISTIDINE KINASE"/>
    <property type="match status" value="1"/>
</dbReference>
<evidence type="ECO:0000256" key="3">
    <source>
        <dbReference type="ARBA" id="ARBA00022553"/>
    </source>
</evidence>
<dbReference type="Pfam" id="PF02518">
    <property type="entry name" value="HATPase_c"/>
    <property type="match status" value="1"/>
</dbReference>
<evidence type="ECO:0000256" key="2">
    <source>
        <dbReference type="ARBA" id="ARBA00012438"/>
    </source>
</evidence>
<evidence type="ECO:0000256" key="5">
    <source>
        <dbReference type="ARBA" id="ARBA00022741"/>
    </source>
</evidence>
<evidence type="ECO:0000256" key="1">
    <source>
        <dbReference type="ARBA" id="ARBA00000085"/>
    </source>
</evidence>
<dbReference type="EC" id="2.7.13.3" evidence="2"/>
<reference evidence="11 12" key="1">
    <citation type="submission" date="2022-10" db="EMBL/GenBank/DDBJ databases">
        <title>Draft genome assembly of moderately radiation resistant bacterium Metabacillus halosaccharovorans.</title>
        <authorList>
            <person name="Pal S."/>
            <person name="Gopinathan A."/>
        </authorList>
    </citation>
    <scope>NUCLEOTIDE SEQUENCE [LARGE SCALE GENOMIC DNA]</scope>
    <source>
        <strain evidence="11 12">VITHBRA001</strain>
    </source>
</reference>
<dbReference type="SMART" id="SM00091">
    <property type="entry name" value="PAS"/>
    <property type="match status" value="3"/>
</dbReference>
<dbReference type="InterPro" id="IPR013655">
    <property type="entry name" value="PAS_fold_3"/>
</dbReference>
<dbReference type="NCBIfam" id="TIGR00229">
    <property type="entry name" value="sensory_box"/>
    <property type="match status" value="3"/>
</dbReference>
<dbReference type="Pfam" id="PF00989">
    <property type="entry name" value="PAS"/>
    <property type="match status" value="2"/>
</dbReference>
<dbReference type="InterPro" id="IPR005467">
    <property type="entry name" value="His_kinase_dom"/>
</dbReference>
<evidence type="ECO:0000259" key="9">
    <source>
        <dbReference type="PROSITE" id="PS50109"/>
    </source>
</evidence>
<organism evidence="11 12">
    <name type="scientific">Metabacillus halosaccharovorans</name>
    <dbReference type="NCBI Taxonomy" id="930124"/>
    <lineage>
        <taxon>Bacteria</taxon>
        <taxon>Bacillati</taxon>
        <taxon>Bacillota</taxon>
        <taxon>Bacilli</taxon>
        <taxon>Bacillales</taxon>
        <taxon>Bacillaceae</taxon>
        <taxon>Metabacillus</taxon>
    </lineage>
</organism>
<dbReference type="SMART" id="SM00388">
    <property type="entry name" value="HisKA"/>
    <property type="match status" value="1"/>
</dbReference>
<dbReference type="InterPro" id="IPR035965">
    <property type="entry name" value="PAS-like_dom_sf"/>
</dbReference>
<proteinExistence type="predicted"/>
<feature type="domain" description="PAS" evidence="10">
    <location>
        <begin position="261"/>
        <end position="331"/>
    </location>
</feature>
<dbReference type="PROSITE" id="PS50109">
    <property type="entry name" value="HIS_KIN"/>
    <property type="match status" value="1"/>
</dbReference>
<gene>
    <name evidence="11" type="ORF">OIH86_17415</name>
</gene>
<dbReference type="InterPro" id="IPR003594">
    <property type="entry name" value="HATPase_dom"/>
</dbReference>
<dbReference type="CDD" id="cd00130">
    <property type="entry name" value="PAS"/>
    <property type="match status" value="3"/>
</dbReference>